<accession>K1PYJ9</accession>
<organism evidence="1">
    <name type="scientific">Magallana gigas</name>
    <name type="common">Pacific oyster</name>
    <name type="synonym">Crassostrea gigas</name>
    <dbReference type="NCBI Taxonomy" id="29159"/>
    <lineage>
        <taxon>Eukaryota</taxon>
        <taxon>Metazoa</taxon>
        <taxon>Spiralia</taxon>
        <taxon>Lophotrochozoa</taxon>
        <taxon>Mollusca</taxon>
        <taxon>Bivalvia</taxon>
        <taxon>Autobranchia</taxon>
        <taxon>Pteriomorphia</taxon>
        <taxon>Ostreida</taxon>
        <taxon>Ostreoidea</taxon>
        <taxon>Ostreidae</taxon>
        <taxon>Magallana</taxon>
    </lineage>
</organism>
<name>K1PYJ9_MAGGI</name>
<dbReference type="InParanoid" id="K1PYJ9"/>
<gene>
    <name evidence="1" type="ORF">CGI_10003757</name>
</gene>
<dbReference type="AlphaFoldDB" id="K1PYJ9"/>
<reference evidence="1" key="1">
    <citation type="journal article" date="2012" name="Nature">
        <title>The oyster genome reveals stress adaptation and complexity of shell formation.</title>
        <authorList>
            <person name="Zhang G."/>
            <person name="Fang X."/>
            <person name="Guo X."/>
            <person name="Li L."/>
            <person name="Luo R."/>
            <person name="Xu F."/>
            <person name="Yang P."/>
            <person name="Zhang L."/>
            <person name="Wang X."/>
            <person name="Qi H."/>
            <person name="Xiong Z."/>
            <person name="Que H."/>
            <person name="Xie Y."/>
            <person name="Holland P.W."/>
            <person name="Paps J."/>
            <person name="Zhu Y."/>
            <person name="Wu F."/>
            <person name="Chen Y."/>
            <person name="Wang J."/>
            <person name="Peng C."/>
            <person name="Meng J."/>
            <person name="Yang L."/>
            <person name="Liu J."/>
            <person name="Wen B."/>
            <person name="Zhang N."/>
            <person name="Huang Z."/>
            <person name="Zhu Q."/>
            <person name="Feng Y."/>
            <person name="Mount A."/>
            <person name="Hedgecock D."/>
            <person name="Xu Z."/>
            <person name="Liu Y."/>
            <person name="Domazet-Loso T."/>
            <person name="Du Y."/>
            <person name="Sun X."/>
            <person name="Zhang S."/>
            <person name="Liu B."/>
            <person name="Cheng P."/>
            <person name="Jiang X."/>
            <person name="Li J."/>
            <person name="Fan D."/>
            <person name="Wang W."/>
            <person name="Fu W."/>
            <person name="Wang T."/>
            <person name="Wang B."/>
            <person name="Zhang J."/>
            <person name="Peng Z."/>
            <person name="Li Y."/>
            <person name="Li N."/>
            <person name="Wang J."/>
            <person name="Chen M."/>
            <person name="He Y."/>
            <person name="Tan F."/>
            <person name="Song X."/>
            <person name="Zheng Q."/>
            <person name="Huang R."/>
            <person name="Yang H."/>
            <person name="Du X."/>
            <person name="Chen L."/>
            <person name="Yang M."/>
            <person name="Gaffney P.M."/>
            <person name="Wang S."/>
            <person name="Luo L."/>
            <person name="She Z."/>
            <person name="Ming Y."/>
            <person name="Huang W."/>
            <person name="Zhang S."/>
            <person name="Huang B."/>
            <person name="Zhang Y."/>
            <person name="Qu T."/>
            <person name="Ni P."/>
            <person name="Miao G."/>
            <person name="Wang J."/>
            <person name="Wang Q."/>
            <person name="Steinberg C.E."/>
            <person name="Wang H."/>
            <person name="Li N."/>
            <person name="Qian L."/>
            <person name="Zhang G."/>
            <person name="Li Y."/>
            <person name="Yang H."/>
            <person name="Liu X."/>
            <person name="Wang J."/>
            <person name="Yin Y."/>
            <person name="Wang J."/>
        </authorList>
    </citation>
    <scope>NUCLEOTIDE SEQUENCE [LARGE SCALE GENOMIC DNA]</scope>
    <source>
        <strain evidence="1">05x7-T-G4-1.051#20</strain>
    </source>
</reference>
<sequence>MVGSLVSGRSNLTEHSRPFEVESQNQTETGKTPGKVQCFEENACFDKVTVAHDVPVDFKSNSTCNSVTDESECSNTEFQTDFNTVAPLVKIYEKKENEHMANSVLEWKLDGRTVPPGKVNSCMSGEIPLQLSFVGTTSMYKPVSPVLYPYCRPEHPKGIG</sequence>
<dbReference type="EMBL" id="JH815655">
    <property type="protein sequence ID" value="EKC21580.1"/>
    <property type="molecule type" value="Genomic_DNA"/>
</dbReference>
<dbReference type="HOGENOM" id="CLU_1490425_0_0_1"/>
<evidence type="ECO:0000313" key="1">
    <source>
        <dbReference type="EMBL" id="EKC21580.1"/>
    </source>
</evidence>
<protein>
    <submittedName>
        <fullName evidence="1">Uncharacterized protein</fullName>
    </submittedName>
</protein>
<proteinExistence type="predicted"/>